<dbReference type="AlphaFoldDB" id="S8BXR2"/>
<feature type="signal peptide" evidence="6">
    <location>
        <begin position="1"/>
        <end position="22"/>
    </location>
</feature>
<proteinExistence type="inferred from homology"/>
<dbReference type="OrthoDB" id="893279at2759"/>
<name>S8BXR2_9LAMI</name>
<comment type="caution">
    <text evidence="7">The sequence shown here is derived from an EMBL/GenBank/DDBJ whole genome shotgun (WGS) entry which is preliminary data.</text>
</comment>
<evidence type="ECO:0000256" key="6">
    <source>
        <dbReference type="RuleBase" id="RU367044"/>
    </source>
</evidence>
<feature type="chain" id="PRO_5025094229" description="S-protein homolog" evidence="6">
    <location>
        <begin position="23"/>
        <end position="131"/>
    </location>
</feature>
<evidence type="ECO:0000256" key="4">
    <source>
        <dbReference type="ARBA" id="ARBA00022525"/>
    </source>
</evidence>
<evidence type="ECO:0000256" key="1">
    <source>
        <dbReference type="ARBA" id="ARBA00004613"/>
    </source>
</evidence>
<keyword evidence="8" id="KW-1185">Reference proteome</keyword>
<keyword evidence="3 6" id="KW-0713">Self-incompatibility</keyword>
<dbReference type="Pfam" id="PF05938">
    <property type="entry name" value="Self-incomp_S1"/>
    <property type="match status" value="1"/>
</dbReference>
<evidence type="ECO:0000256" key="5">
    <source>
        <dbReference type="ARBA" id="ARBA00022729"/>
    </source>
</evidence>
<protein>
    <recommendedName>
        <fullName evidence="6">S-protein homolog</fullName>
    </recommendedName>
</protein>
<accession>S8BXR2</accession>
<evidence type="ECO:0000313" key="8">
    <source>
        <dbReference type="Proteomes" id="UP000015453"/>
    </source>
</evidence>
<keyword evidence="5 6" id="KW-0732">Signal</keyword>
<reference evidence="7 8" key="1">
    <citation type="journal article" date="2013" name="BMC Genomics">
        <title>The miniature genome of a carnivorous plant Genlisea aurea contains a low number of genes and short non-coding sequences.</title>
        <authorList>
            <person name="Leushkin E.V."/>
            <person name="Sutormin R.A."/>
            <person name="Nabieva E.R."/>
            <person name="Penin A.A."/>
            <person name="Kondrashov A.S."/>
            <person name="Logacheva M.D."/>
        </authorList>
    </citation>
    <scope>NUCLEOTIDE SEQUENCE [LARGE SCALE GENOMIC DNA]</scope>
</reference>
<dbReference type="InterPro" id="IPR010264">
    <property type="entry name" value="Self-incomp_S1"/>
</dbReference>
<dbReference type="GO" id="GO:0060320">
    <property type="term" value="P:rejection of self pollen"/>
    <property type="evidence" value="ECO:0007669"/>
    <property type="project" value="UniProtKB-KW"/>
</dbReference>
<evidence type="ECO:0000256" key="3">
    <source>
        <dbReference type="ARBA" id="ARBA00022471"/>
    </source>
</evidence>
<comment type="similarity">
    <text evidence="2 6">Belongs to the plant self-incompatibility (S1) protein family.</text>
</comment>
<gene>
    <name evidence="7" type="ORF">M569_15469</name>
</gene>
<dbReference type="GO" id="GO:0005576">
    <property type="term" value="C:extracellular region"/>
    <property type="evidence" value="ECO:0007669"/>
    <property type="project" value="UniProtKB-SubCell"/>
</dbReference>
<dbReference type="PANTHER" id="PTHR31232:SF155">
    <property type="entry name" value="PLANT SELF-INCOMPATIBILITY PROTEIN S1 FAMILY"/>
    <property type="match status" value="1"/>
</dbReference>
<sequence>MESKTLPVLLTAFLVLAWSCSAARKCTEIHVVNDLDLNDVLDVACSSKDDDLGGKHAIGSAKDFRWRFCEKDVVYDCILTWGPVSTLFHAFDAGDDATPRCGRVCSWVAKPDGIYFSDTFPPKSLNLTHSW</sequence>
<dbReference type="Proteomes" id="UP000015453">
    <property type="component" value="Unassembled WGS sequence"/>
</dbReference>
<keyword evidence="4 6" id="KW-0964">Secreted</keyword>
<evidence type="ECO:0000256" key="2">
    <source>
        <dbReference type="ARBA" id="ARBA00005581"/>
    </source>
</evidence>
<dbReference type="PANTHER" id="PTHR31232">
    <property type="match status" value="1"/>
</dbReference>
<dbReference type="EMBL" id="AUSU01008438">
    <property type="protein sequence ID" value="EPS59340.1"/>
    <property type="molecule type" value="Genomic_DNA"/>
</dbReference>
<organism evidence="7 8">
    <name type="scientific">Genlisea aurea</name>
    <dbReference type="NCBI Taxonomy" id="192259"/>
    <lineage>
        <taxon>Eukaryota</taxon>
        <taxon>Viridiplantae</taxon>
        <taxon>Streptophyta</taxon>
        <taxon>Embryophyta</taxon>
        <taxon>Tracheophyta</taxon>
        <taxon>Spermatophyta</taxon>
        <taxon>Magnoliopsida</taxon>
        <taxon>eudicotyledons</taxon>
        <taxon>Gunneridae</taxon>
        <taxon>Pentapetalae</taxon>
        <taxon>asterids</taxon>
        <taxon>lamiids</taxon>
        <taxon>Lamiales</taxon>
        <taxon>Lentibulariaceae</taxon>
        <taxon>Genlisea</taxon>
    </lineage>
</organism>
<comment type="subcellular location">
    <subcellularLocation>
        <location evidence="1 6">Secreted</location>
    </subcellularLocation>
</comment>
<evidence type="ECO:0000313" key="7">
    <source>
        <dbReference type="EMBL" id="EPS59340.1"/>
    </source>
</evidence>